<dbReference type="Proteomes" id="UP000001947">
    <property type="component" value="Chromosome"/>
</dbReference>
<dbReference type="AlphaFoldDB" id="Q21HK7"/>
<evidence type="ECO:0000256" key="5">
    <source>
        <dbReference type="ARBA" id="ARBA00022519"/>
    </source>
</evidence>
<evidence type="ECO:0000256" key="4">
    <source>
        <dbReference type="ARBA" id="ARBA00022481"/>
    </source>
</evidence>
<dbReference type="OrthoDB" id="2313614at2"/>
<sequence length="204" mass="21958">MKKIIPHSGFTLLELMLTLLMAAVLVALAAPMMDSTIKTQSIRSLQRDFHSALVYARSEAVTRNRVISVCSSSNGASCNAGVWSDGWIIFIDSSTAGFGNGVLDNGETLLRANVYEGSAVPSVVDPDADAAVSFVTFSLRGFTYNSNRVYVQICPSDSEDSFARGLMLERSGRVVYSRDDNGDGVHDRIFQNDAGVAVSTNLDC</sequence>
<comment type="subcellular location">
    <subcellularLocation>
        <location evidence="1">Cell inner membrane</location>
        <topology evidence="1">Single-pass membrane protein</topology>
    </subcellularLocation>
</comment>
<dbReference type="InterPro" id="IPR012902">
    <property type="entry name" value="N_methyl_site"/>
</dbReference>
<keyword evidence="4" id="KW-0488">Methylation</keyword>
<dbReference type="GO" id="GO:0015628">
    <property type="term" value="P:protein secretion by the type II secretion system"/>
    <property type="evidence" value="ECO:0007669"/>
    <property type="project" value="InterPro"/>
</dbReference>
<protein>
    <recommendedName>
        <fullName evidence="2">Type II secretion system protein H</fullName>
    </recommendedName>
    <alternativeName>
        <fullName evidence="10">General secretion pathway protein H</fullName>
    </alternativeName>
</protein>
<keyword evidence="13" id="KW-1185">Reference proteome</keyword>
<evidence type="ECO:0000256" key="8">
    <source>
        <dbReference type="ARBA" id="ARBA00023136"/>
    </source>
</evidence>
<keyword evidence="5" id="KW-0997">Cell inner membrane</keyword>
<proteinExistence type="inferred from homology"/>
<keyword evidence="8" id="KW-0472">Membrane</keyword>
<evidence type="ECO:0000256" key="9">
    <source>
        <dbReference type="ARBA" id="ARBA00025772"/>
    </source>
</evidence>
<dbReference type="STRING" id="203122.Sde_2562"/>
<dbReference type="InterPro" id="IPR045584">
    <property type="entry name" value="Pilin-like"/>
</dbReference>
<dbReference type="PROSITE" id="PS00409">
    <property type="entry name" value="PROKAR_NTER_METHYL"/>
    <property type="match status" value="1"/>
</dbReference>
<evidence type="ECO:0000313" key="13">
    <source>
        <dbReference type="Proteomes" id="UP000001947"/>
    </source>
</evidence>
<evidence type="ECO:0000256" key="2">
    <source>
        <dbReference type="ARBA" id="ARBA00021549"/>
    </source>
</evidence>
<dbReference type="GO" id="GO:0005886">
    <property type="term" value="C:plasma membrane"/>
    <property type="evidence" value="ECO:0007669"/>
    <property type="project" value="UniProtKB-SubCell"/>
</dbReference>
<gene>
    <name evidence="12" type="ordered locus">Sde_2562</name>
</gene>
<dbReference type="eggNOG" id="COG4970">
    <property type="taxonomic scope" value="Bacteria"/>
</dbReference>
<evidence type="ECO:0000256" key="1">
    <source>
        <dbReference type="ARBA" id="ARBA00004377"/>
    </source>
</evidence>
<evidence type="ECO:0000256" key="6">
    <source>
        <dbReference type="ARBA" id="ARBA00022692"/>
    </source>
</evidence>
<reference evidence="12 13" key="1">
    <citation type="journal article" date="2008" name="PLoS Genet.">
        <title>Complete genome sequence of the complex carbohydrate-degrading marine bacterium, Saccharophagus degradans strain 2-40 T.</title>
        <authorList>
            <person name="Weiner R.M."/>
            <person name="Taylor L.E.II."/>
            <person name="Henrissat B."/>
            <person name="Hauser L."/>
            <person name="Land M."/>
            <person name="Coutinho P.M."/>
            <person name="Rancurel C."/>
            <person name="Saunders E.H."/>
            <person name="Longmire A.G."/>
            <person name="Zhang H."/>
            <person name="Bayer E.A."/>
            <person name="Gilbert H.J."/>
            <person name="Larimer F."/>
            <person name="Zhulin I.B."/>
            <person name="Ekborg N.A."/>
            <person name="Lamed R."/>
            <person name="Richardson P.M."/>
            <person name="Borovok I."/>
            <person name="Hutcheson S."/>
        </authorList>
    </citation>
    <scope>NUCLEOTIDE SEQUENCE [LARGE SCALE GENOMIC DNA]</scope>
    <source>
        <strain evidence="13">2-40 / ATCC 43961 / DSM 17024</strain>
    </source>
</reference>
<evidence type="ECO:0000256" key="3">
    <source>
        <dbReference type="ARBA" id="ARBA00022475"/>
    </source>
</evidence>
<comment type="similarity">
    <text evidence="9">Belongs to the GSP H family.</text>
</comment>
<dbReference type="HOGENOM" id="CLU_084761_1_4_6"/>
<dbReference type="GO" id="GO:0015627">
    <property type="term" value="C:type II protein secretion system complex"/>
    <property type="evidence" value="ECO:0007669"/>
    <property type="project" value="InterPro"/>
</dbReference>
<evidence type="ECO:0000313" key="12">
    <source>
        <dbReference type="EMBL" id="ABD81822.1"/>
    </source>
</evidence>
<evidence type="ECO:0000259" key="11">
    <source>
        <dbReference type="Pfam" id="PF12019"/>
    </source>
</evidence>
<dbReference type="NCBIfam" id="TIGR02532">
    <property type="entry name" value="IV_pilin_GFxxxE"/>
    <property type="match status" value="1"/>
</dbReference>
<feature type="domain" description="General secretion pathway GspH" evidence="11">
    <location>
        <begin position="47"/>
        <end position="171"/>
    </location>
</feature>
<dbReference type="KEGG" id="sde:Sde_2562"/>
<dbReference type="RefSeq" id="WP_011469039.1">
    <property type="nucleotide sequence ID" value="NC_007912.1"/>
</dbReference>
<keyword evidence="7" id="KW-1133">Transmembrane helix</keyword>
<keyword evidence="6" id="KW-0812">Transmembrane</keyword>
<name>Q21HK7_SACD2</name>
<dbReference type="Pfam" id="PF12019">
    <property type="entry name" value="GspH"/>
    <property type="match status" value="1"/>
</dbReference>
<accession>Q21HK7</accession>
<dbReference type="GeneID" id="98615676"/>
<organism evidence="12 13">
    <name type="scientific">Saccharophagus degradans (strain 2-40 / ATCC 43961 / DSM 17024)</name>
    <dbReference type="NCBI Taxonomy" id="203122"/>
    <lineage>
        <taxon>Bacteria</taxon>
        <taxon>Pseudomonadati</taxon>
        <taxon>Pseudomonadota</taxon>
        <taxon>Gammaproteobacteria</taxon>
        <taxon>Cellvibrionales</taxon>
        <taxon>Cellvibrionaceae</taxon>
        <taxon>Saccharophagus</taxon>
    </lineage>
</organism>
<dbReference type="EMBL" id="CP000282">
    <property type="protein sequence ID" value="ABD81822.1"/>
    <property type="molecule type" value="Genomic_DNA"/>
</dbReference>
<dbReference type="Gene3D" id="3.55.40.10">
    <property type="entry name" value="minor pseudopilin epsh domain"/>
    <property type="match status" value="1"/>
</dbReference>
<evidence type="ECO:0000256" key="10">
    <source>
        <dbReference type="ARBA" id="ARBA00030775"/>
    </source>
</evidence>
<dbReference type="SUPFAM" id="SSF54523">
    <property type="entry name" value="Pili subunits"/>
    <property type="match status" value="1"/>
</dbReference>
<keyword evidence="3" id="KW-1003">Cell membrane</keyword>
<dbReference type="InterPro" id="IPR022346">
    <property type="entry name" value="T2SS_GspH"/>
</dbReference>
<evidence type="ECO:0000256" key="7">
    <source>
        <dbReference type="ARBA" id="ARBA00022989"/>
    </source>
</evidence>